<name>A0A934KKP0_9BACT</name>
<feature type="transmembrane region" description="Helical" evidence="9">
    <location>
        <begin position="67"/>
        <end position="100"/>
    </location>
</feature>
<feature type="transmembrane region" description="Helical" evidence="9">
    <location>
        <begin position="243"/>
        <end position="262"/>
    </location>
</feature>
<dbReference type="AlphaFoldDB" id="A0A934KKP0"/>
<feature type="transmembrane region" description="Helical" evidence="9">
    <location>
        <begin position="106"/>
        <end position="130"/>
    </location>
</feature>
<keyword evidence="4" id="KW-0997">Cell inner membrane</keyword>
<evidence type="ECO:0000256" key="5">
    <source>
        <dbReference type="ARBA" id="ARBA00022692"/>
    </source>
</evidence>
<keyword evidence="5 9" id="KW-0812">Transmembrane</keyword>
<evidence type="ECO:0000256" key="9">
    <source>
        <dbReference type="SAM" id="Phobius"/>
    </source>
</evidence>
<comment type="subcellular location">
    <subcellularLocation>
        <location evidence="1">Cell membrane</location>
        <topology evidence="1">Multi-pass membrane protein</topology>
    </subcellularLocation>
</comment>
<keyword evidence="7 9" id="KW-0472">Membrane</keyword>
<sequence>MSTISHPRWLAPFRQSRSLDSFRLQNAGVVYALILMVVVLTVVSLIEGRPPYLSPINTANVLDQTGIVGILAVFMTIVLISGNFDLSIGAIAVVVAGFSLMAEDRYGVLVSVVGGLLIGLAFGLVNGLLVQLVGINAFIVTLGTQTAIRAVLLIFTNGSSVQARGEGLYDLIGGNGSPLNLRIAAVVIGLVLLVAGAASMRQQRRRSQPIDLRTLALLVGGATLSIISWLVFPDEWPLSKQVYVMFALTILCWAVLRFTIVGRRLYAVGGNGEAARLSGINVAAYKIVPFALNGCAAAIAGILYAGRFGATNPNALTGIELTVLAAAILGGTSLFGGAGSVVKSLVGALILFVLGNGFNILNLGSNYQGLIQGIVIIGAAGIYVIASRRGLGSGTQREGKDTVGAAQSDSTPSEPQSVRPA</sequence>
<dbReference type="Proteomes" id="UP000620075">
    <property type="component" value="Unassembled WGS sequence"/>
</dbReference>
<feature type="transmembrane region" description="Helical" evidence="9">
    <location>
        <begin position="28"/>
        <end position="46"/>
    </location>
</feature>
<feature type="transmembrane region" description="Helical" evidence="9">
    <location>
        <begin position="212"/>
        <end position="231"/>
    </location>
</feature>
<dbReference type="Pfam" id="PF02653">
    <property type="entry name" value="BPD_transp_2"/>
    <property type="match status" value="1"/>
</dbReference>
<accession>A0A934KKP0</accession>
<evidence type="ECO:0000256" key="3">
    <source>
        <dbReference type="ARBA" id="ARBA00022475"/>
    </source>
</evidence>
<evidence type="ECO:0000256" key="6">
    <source>
        <dbReference type="ARBA" id="ARBA00022989"/>
    </source>
</evidence>
<keyword evidence="2" id="KW-0813">Transport</keyword>
<dbReference type="PANTHER" id="PTHR32196:SF21">
    <property type="entry name" value="ABC TRANSPORTER PERMEASE PROTEIN YPHD-RELATED"/>
    <property type="match status" value="1"/>
</dbReference>
<feature type="transmembrane region" description="Helical" evidence="9">
    <location>
        <begin position="283"/>
        <end position="306"/>
    </location>
</feature>
<feature type="transmembrane region" description="Helical" evidence="9">
    <location>
        <begin position="318"/>
        <end position="338"/>
    </location>
</feature>
<feature type="compositionally biased region" description="Polar residues" evidence="8">
    <location>
        <begin position="405"/>
        <end position="421"/>
    </location>
</feature>
<dbReference type="PANTHER" id="PTHR32196">
    <property type="entry name" value="ABC TRANSPORTER PERMEASE PROTEIN YPHD-RELATED-RELATED"/>
    <property type="match status" value="1"/>
</dbReference>
<feature type="transmembrane region" description="Helical" evidence="9">
    <location>
        <begin position="369"/>
        <end position="386"/>
    </location>
</feature>
<evidence type="ECO:0000256" key="2">
    <source>
        <dbReference type="ARBA" id="ARBA00022448"/>
    </source>
</evidence>
<evidence type="ECO:0000256" key="8">
    <source>
        <dbReference type="SAM" id="MobiDB-lite"/>
    </source>
</evidence>
<gene>
    <name evidence="10" type="ORF">JF888_15175</name>
</gene>
<evidence type="ECO:0000256" key="4">
    <source>
        <dbReference type="ARBA" id="ARBA00022519"/>
    </source>
</evidence>
<keyword evidence="6 9" id="KW-1133">Transmembrane helix</keyword>
<proteinExistence type="predicted"/>
<feature type="region of interest" description="Disordered" evidence="8">
    <location>
        <begin position="392"/>
        <end position="421"/>
    </location>
</feature>
<evidence type="ECO:0000256" key="7">
    <source>
        <dbReference type="ARBA" id="ARBA00023136"/>
    </source>
</evidence>
<comment type="caution">
    <text evidence="10">The sequence shown here is derived from an EMBL/GenBank/DDBJ whole genome shotgun (WGS) entry which is preliminary data.</text>
</comment>
<reference evidence="10 11" key="1">
    <citation type="submission" date="2020-10" db="EMBL/GenBank/DDBJ databases">
        <title>Ca. Dormibacterota MAGs.</title>
        <authorList>
            <person name="Montgomery K."/>
        </authorList>
    </citation>
    <scope>NUCLEOTIDE SEQUENCE [LARGE SCALE GENOMIC DNA]</scope>
    <source>
        <strain evidence="10">SC8811_S16_3</strain>
    </source>
</reference>
<evidence type="ECO:0000313" key="11">
    <source>
        <dbReference type="Proteomes" id="UP000620075"/>
    </source>
</evidence>
<dbReference type="EMBL" id="JAEKNQ010000059">
    <property type="protein sequence ID" value="MBJ7604498.1"/>
    <property type="molecule type" value="Genomic_DNA"/>
</dbReference>
<feature type="transmembrane region" description="Helical" evidence="9">
    <location>
        <begin position="345"/>
        <end position="363"/>
    </location>
</feature>
<feature type="transmembrane region" description="Helical" evidence="9">
    <location>
        <begin position="137"/>
        <end position="159"/>
    </location>
</feature>
<organism evidence="10 11">
    <name type="scientific">Candidatus Dormiibacter inghamiae</name>
    <dbReference type="NCBI Taxonomy" id="3127013"/>
    <lineage>
        <taxon>Bacteria</taxon>
        <taxon>Bacillati</taxon>
        <taxon>Candidatus Dormiibacterota</taxon>
        <taxon>Candidatus Dormibacteria</taxon>
        <taxon>Candidatus Dormibacterales</taxon>
        <taxon>Candidatus Dormibacteraceae</taxon>
        <taxon>Candidatus Dormiibacter</taxon>
    </lineage>
</organism>
<dbReference type="CDD" id="cd06579">
    <property type="entry name" value="TM_PBP1_transp_AraH_like"/>
    <property type="match status" value="1"/>
</dbReference>
<evidence type="ECO:0000313" key="10">
    <source>
        <dbReference type="EMBL" id="MBJ7604498.1"/>
    </source>
</evidence>
<dbReference type="GO" id="GO:0022857">
    <property type="term" value="F:transmembrane transporter activity"/>
    <property type="evidence" value="ECO:0007669"/>
    <property type="project" value="InterPro"/>
</dbReference>
<feature type="transmembrane region" description="Helical" evidence="9">
    <location>
        <begin position="179"/>
        <end position="200"/>
    </location>
</feature>
<evidence type="ECO:0000256" key="1">
    <source>
        <dbReference type="ARBA" id="ARBA00004651"/>
    </source>
</evidence>
<dbReference type="InterPro" id="IPR001851">
    <property type="entry name" value="ABC_transp_permease"/>
</dbReference>
<dbReference type="GO" id="GO:0005886">
    <property type="term" value="C:plasma membrane"/>
    <property type="evidence" value="ECO:0007669"/>
    <property type="project" value="UniProtKB-SubCell"/>
</dbReference>
<protein>
    <submittedName>
        <fullName evidence="10">ABC transporter permease</fullName>
    </submittedName>
</protein>
<keyword evidence="3" id="KW-1003">Cell membrane</keyword>